<dbReference type="EMBL" id="WEGI01000014">
    <property type="protein sequence ID" value="MQY30696.1"/>
    <property type="molecule type" value="Genomic_DNA"/>
</dbReference>
<evidence type="ECO:0000313" key="1">
    <source>
        <dbReference type="EMBL" id="MQY30696.1"/>
    </source>
</evidence>
<dbReference type="Gene3D" id="3.40.50.2000">
    <property type="entry name" value="Glycogen Phosphorylase B"/>
    <property type="match status" value="1"/>
</dbReference>
<dbReference type="SUPFAM" id="SSF53756">
    <property type="entry name" value="UDP-Glycosyltransferase/glycogen phosphorylase"/>
    <property type="match status" value="1"/>
</dbReference>
<comment type="caution">
    <text evidence="1">The sequence shown here is derived from an EMBL/GenBank/DDBJ whole genome shotgun (WGS) entry which is preliminary data.</text>
</comment>
<accession>A0A7K0DY25</accession>
<protein>
    <submittedName>
        <fullName evidence="1">Uncharacterized protein</fullName>
    </submittedName>
</protein>
<dbReference type="OrthoDB" id="6620093at2"/>
<organism evidence="1 2">
    <name type="scientific">Nocardia aurantia</name>
    <dbReference type="NCBI Taxonomy" id="2585199"/>
    <lineage>
        <taxon>Bacteria</taxon>
        <taxon>Bacillati</taxon>
        <taxon>Actinomycetota</taxon>
        <taxon>Actinomycetes</taxon>
        <taxon>Mycobacteriales</taxon>
        <taxon>Nocardiaceae</taxon>
        <taxon>Nocardia</taxon>
    </lineage>
</organism>
<keyword evidence="2" id="KW-1185">Reference proteome</keyword>
<dbReference type="RefSeq" id="WP_153347925.1">
    <property type="nucleotide sequence ID" value="NZ_WEGI01000014.1"/>
</dbReference>
<proteinExistence type="predicted"/>
<evidence type="ECO:0000313" key="2">
    <source>
        <dbReference type="Proteomes" id="UP000431401"/>
    </source>
</evidence>
<dbReference type="AlphaFoldDB" id="A0A7K0DY25"/>
<sequence>MGLPLDDRMRVLVTINPIESHLRGLVTLVRTLGTLGHDVRIAMPDKWSGWLDANYGVQIIDAGPSWLDPDFDAIVFGALLDGGAPAFDP</sequence>
<reference evidence="1 2" key="1">
    <citation type="submission" date="2019-10" db="EMBL/GenBank/DDBJ databases">
        <title>Nocardia macrotermitis sp. nov. and Nocardia aurantia sp. nov., isolated from the gut of fungus growing-termite Macrotermes natalensis.</title>
        <authorList>
            <person name="Benndorf R."/>
            <person name="Schwitalla J."/>
            <person name="Martin K."/>
            <person name="De Beer W."/>
            <person name="Kaster A.-K."/>
            <person name="Vollmers J."/>
            <person name="Poulsen M."/>
            <person name="Beemelmanns C."/>
        </authorList>
    </citation>
    <scope>NUCLEOTIDE SEQUENCE [LARGE SCALE GENOMIC DNA]</scope>
    <source>
        <strain evidence="1 2">RB56</strain>
    </source>
</reference>
<dbReference type="Proteomes" id="UP000431401">
    <property type="component" value="Unassembled WGS sequence"/>
</dbReference>
<gene>
    <name evidence="1" type="ORF">NRB56_62990</name>
</gene>
<name>A0A7K0DY25_9NOCA</name>